<dbReference type="PANTHER" id="PTHR31321">
    <property type="entry name" value="ACYL-COA THIOESTER HYDROLASE YBHC-RELATED"/>
    <property type="match status" value="1"/>
</dbReference>
<dbReference type="InterPro" id="IPR011050">
    <property type="entry name" value="Pectin_lyase_fold/virulence"/>
</dbReference>
<dbReference type="EC" id="3.1.1.11" evidence="5"/>
<evidence type="ECO:0000256" key="1">
    <source>
        <dbReference type="ARBA" id="ARBA00008891"/>
    </source>
</evidence>
<dbReference type="PANTHER" id="PTHR31321:SF57">
    <property type="entry name" value="PECTINESTERASE 53-RELATED"/>
    <property type="match status" value="1"/>
</dbReference>
<dbReference type="InterPro" id="IPR033131">
    <property type="entry name" value="Pectinesterase_Asp_AS"/>
</dbReference>
<dbReference type="Gene3D" id="2.160.20.10">
    <property type="entry name" value="Single-stranded right-handed beta-helix, Pectin lyase-like"/>
    <property type="match status" value="1"/>
</dbReference>
<evidence type="ECO:0000313" key="7">
    <source>
        <dbReference type="EMBL" id="MDR7295262.1"/>
    </source>
</evidence>
<evidence type="ECO:0000256" key="2">
    <source>
        <dbReference type="ARBA" id="ARBA00022801"/>
    </source>
</evidence>
<dbReference type="GO" id="GO:0030599">
    <property type="term" value="F:pectinesterase activity"/>
    <property type="evidence" value="ECO:0007669"/>
    <property type="project" value="UniProtKB-EC"/>
</dbReference>
<proteinExistence type="inferred from homology"/>
<feature type="active site" evidence="4">
    <location>
        <position position="255"/>
    </location>
</feature>
<evidence type="ECO:0000313" key="8">
    <source>
        <dbReference type="Proteomes" id="UP001180536"/>
    </source>
</evidence>
<evidence type="ECO:0000256" key="3">
    <source>
        <dbReference type="ARBA" id="ARBA00023085"/>
    </source>
</evidence>
<organism evidence="7 8">
    <name type="scientific">Pelomonas aquatica</name>
    <dbReference type="NCBI Taxonomy" id="431058"/>
    <lineage>
        <taxon>Bacteria</taxon>
        <taxon>Pseudomonadati</taxon>
        <taxon>Pseudomonadota</taxon>
        <taxon>Betaproteobacteria</taxon>
        <taxon>Burkholderiales</taxon>
        <taxon>Sphaerotilaceae</taxon>
        <taxon>Roseateles</taxon>
    </lineage>
</organism>
<comment type="catalytic activity">
    <reaction evidence="5">
        <text>[(1-&gt;4)-alpha-D-galacturonosyl methyl ester](n) + n H2O = [(1-&gt;4)-alpha-D-galacturonosyl](n) + n methanol + n H(+)</text>
        <dbReference type="Rhea" id="RHEA:22380"/>
        <dbReference type="Rhea" id="RHEA-COMP:14570"/>
        <dbReference type="Rhea" id="RHEA-COMP:14573"/>
        <dbReference type="ChEBI" id="CHEBI:15377"/>
        <dbReference type="ChEBI" id="CHEBI:15378"/>
        <dbReference type="ChEBI" id="CHEBI:17790"/>
        <dbReference type="ChEBI" id="CHEBI:140522"/>
        <dbReference type="ChEBI" id="CHEBI:140523"/>
        <dbReference type="EC" id="3.1.1.11"/>
    </reaction>
</comment>
<comment type="caution">
    <text evidence="7">The sequence shown here is derived from an EMBL/GenBank/DDBJ whole genome shotgun (WGS) entry which is preliminary data.</text>
</comment>
<evidence type="ECO:0000256" key="5">
    <source>
        <dbReference type="RuleBase" id="RU000589"/>
    </source>
</evidence>
<name>A0ABU1Z3R8_9BURK</name>
<dbReference type="InterPro" id="IPR000070">
    <property type="entry name" value="Pectinesterase_cat"/>
</dbReference>
<evidence type="ECO:0000259" key="6">
    <source>
        <dbReference type="Pfam" id="PF01095"/>
    </source>
</evidence>
<comment type="pathway">
    <text evidence="5">Glycan metabolism; pectin degradation; 2-dehydro-3-deoxy-D-gluconate from pectin: step 1/5.</text>
</comment>
<dbReference type="EMBL" id="JAVDXQ010000001">
    <property type="protein sequence ID" value="MDR7295262.1"/>
    <property type="molecule type" value="Genomic_DNA"/>
</dbReference>
<reference evidence="7 8" key="1">
    <citation type="submission" date="2023-07" db="EMBL/GenBank/DDBJ databases">
        <title>Sorghum-associated microbial communities from plants grown in Nebraska, USA.</title>
        <authorList>
            <person name="Schachtman D."/>
        </authorList>
    </citation>
    <scope>NUCLEOTIDE SEQUENCE [LARGE SCALE GENOMIC DNA]</scope>
    <source>
        <strain evidence="7 8">BE310</strain>
    </source>
</reference>
<accession>A0ABU1Z3R8</accession>
<feature type="signal peptide" evidence="5">
    <location>
        <begin position="1"/>
        <end position="26"/>
    </location>
</feature>
<comment type="similarity">
    <text evidence="1">Belongs to the pectinesterase family.</text>
</comment>
<keyword evidence="2 5" id="KW-0378">Hydrolase</keyword>
<keyword evidence="3 5" id="KW-0063">Aspartyl esterase</keyword>
<dbReference type="Pfam" id="PF01095">
    <property type="entry name" value="Pectinesterase"/>
    <property type="match status" value="1"/>
</dbReference>
<feature type="domain" description="Pectinesterase catalytic" evidence="6">
    <location>
        <begin position="171"/>
        <end position="372"/>
    </location>
</feature>
<dbReference type="PROSITE" id="PS00503">
    <property type="entry name" value="PECTINESTERASE_2"/>
    <property type="match status" value="1"/>
</dbReference>
<keyword evidence="8" id="KW-1185">Reference proteome</keyword>
<keyword evidence="5" id="KW-0732">Signal</keyword>
<gene>
    <name evidence="7" type="ORF">J2X16_000583</name>
</gene>
<dbReference type="InterPro" id="IPR012334">
    <property type="entry name" value="Pectin_lyas_fold"/>
</dbReference>
<feature type="chain" id="PRO_5044989520" description="Pectinesterase" evidence="5">
    <location>
        <begin position="27"/>
        <end position="374"/>
    </location>
</feature>
<evidence type="ECO:0000256" key="4">
    <source>
        <dbReference type="PROSITE-ProRule" id="PRU10040"/>
    </source>
</evidence>
<dbReference type="Proteomes" id="UP001180536">
    <property type="component" value="Unassembled WGS sequence"/>
</dbReference>
<protein>
    <recommendedName>
        <fullName evidence="5">Pectinesterase</fullName>
        <ecNumber evidence="5">3.1.1.11</ecNumber>
    </recommendedName>
</protein>
<sequence>MTAIHPSALIKLALAAAASAALPAWSATSTATRPQLSSAEQGSYTLATFLGSWSPGTVGTKSTGDYVVSPSGPYRTVQAAVNAAIAAGGTTRKYIQIKAGTYTGLVVIPSGVPLTVYGDSQTGVVLQLGAHYAMTGSAFKAAVGNTADFGSGAPSRVSGYYNDCGGRSTLGTNCTATVVSYASQLQIKNLTIQNTYGENNAAANGQHQAVAYLNNGGDQVQLDTVRLLGNQDTLWLAGSAKRTYVRNSFIQGDVDFIFGDMTAVFDACEIRYTNARTSTGVIAAPSHVLANKGFLFKGGSFTTTGGSNSVSFARQWPQNGSTTGQMIVREVALGGHIKKTAPWADWNASNKVNYGSAGNRRLAEYANTGSGAAP</sequence>
<dbReference type="SUPFAM" id="SSF51126">
    <property type="entry name" value="Pectin lyase-like"/>
    <property type="match status" value="1"/>
</dbReference>
<dbReference type="RefSeq" id="WP_310341440.1">
    <property type="nucleotide sequence ID" value="NZ_JAVDXQ010000001.1"/>
</dbReference>